<sequence length="134" mass="16194">MFHILLFRLLLMIAVAIIVFSITKYILDPRRKLESAKNRGDFYLLDDTENIRKNIDFTYKSALFEGEKFMDSLNAGPDVTTIMVWSEDIDDFQKMSLRDFQFMERELKLRYPEAVVEWRSPVREWIRRLERRGY</sequence>
<accession>D6XSV1</accession>
<evidence type="ECO:0000313" key="3">
    <source>
        <dbReference type="Proteomes" id="UP000000271"/>
    </source>
</evidence>
<dbReference type="KEGG" id="bse:Bsel_1375"/>
<keyword evidence="1" id="KW-0812">Transmembrane</keyword>
<protein>
    <recommendedName>
        <fullName evidence="4">Sigma-w pathway protein ysdB</fullName>
    </recommendedName>
</protein>
<keyword evidence="1" id="KW-1133">Transmembrane helix</keyword>
<name>D6XSV1_BACIE</name>
<dbReference type="OrthoDB" id="2735026at2"/>
<keyword evidence="3" id="KW-1185">Reference proteome</keyword>
<dbReference type="Proteomes" id="UP000000271">
    <property type="component" value="Chromosome"/>
</dbReference>
<organism evidence="2 3">
    <name type="scientific">Bacillus selenitireducens (strain ATCC 700615 / DSM 15326 / MLS10)</name>
    <dbReference type="NCBI Taxonomy" id="439292"/>
    <lineage>
        <taxon>Bacteria</taxon>
        <taxon>Bacillati</taxon>
        <taxon>Bacillota</taxon>
        <taxon>Bacilli</taxon>
        <taxon>Bacillales</taxon>
        <taxon>Bacillaceae</taxon>
        <taxon>Salisediminibacterium</taxon>
    </lineage>
</organism>
<keyword evidence="1" id="KW-0472">Membrane</keyword>
<reference evidence="2" key="1">
    <citation type="submission" date="2009-10" db="EMBL/GenBank/DDBJ databases">
        <title>Complete sequence of Bacillus selenitireducens MLS10.</title>
        <authorList>
            <consortium name="US DOE Joint Genome Institute"/>
            <person name="Lucas S."/>
            <person name="Copeland A."/>
            <person name="Lapidus A."/>
            <person name="Glavina del Rio T."/>
            <person name="Dalin E."/>
            <person name="Tice H."/>
            <person name="Bruce D."/>
            <person name="Goodwin L."/>
            <person name="Pitluck S."/>
            <person name="Sims D."/>
            <person name="Brettin T."/>
            <person name="Detter J.C."/>
            <person name="Han C."/>
            <person name="Larimer F."/>
            <person name="Land M."/>
            <person name="Hauser L."/>
            <person name="Kyrpides N."/>
            <person name="Ovchinnikova G."/>
            <person name="Stolz J."/>
        </authorList>
    </citation>
    <scope>NUCLEOTIDE SEQUENCE [LARGE SCALE GENOMIC DNA]</scope>
    <source>
        <strain evidence="2">MLS10</strain>
    </source>
</reference>
<dbReference type="HOGENOM" id="CLU_1977147_0_0_9"/>
<evidence type="ECO:0000313" key="2">
    <source>
        <dbReference type="EMBL" id="ADH98887.1"/>
    </source>
</evidence>
<dbReference type="RefSeq" id="WP_013172311.1">
    <property type="nucleotide sequence ID" value="NC_014219.1"/>
</dbReference>
<evidence type="ECO:0000256" key="1">
    <source>
        <dbReference type="SAM" id="Phobius"/>
    </source>
</evidence>
<evidence type="ECO:0008006" key="4">
    <source>
        <dbReference type="Google" id="ProtNLM"/>
    </source>
</evidence>
<proteinExistence type="predicted"/>
<dbReference type="AlphaFoldDB" id="D6XSV1"/>
<dbReference type="EMBL" id="CP001791">
    <property type="protein sequence ID" value="ADH98887.1"/>
    <property type="molecule type" value="Genomic_DNA"/>
</dbReference>
<gene>
    <name evidence="2" type="ordered locus">Bsel_1375</name>
</gene>
<feature type="transmembrane region" description="Helical" evidence="1">
    <location>
        <begin position="6"/>
        <end position="27"/>
    </location>
</feature>
<dbReference type="STRING" id="439292.Bsel_1375"/>